<gene>
    <name evidence="1" type="ORF">HCA69_15890</name>
</gene>
<dbReference type="EMBL" id="JAARWN010000026">
    <property type="protein sequence ID" value="MBC1937845.1"/>
    <property type="molecule type" value="Genomic_DNA"/>
</dbReference>
<name>A0A7X0Y6E6_9LIST</name>
<evidence type="ECO:0000313" key="2">
    <source>
        <dbReference type="Proteomes" id="UP000535908"/>
    </source>
</evidence>
<dbReference type="AlphaFoldDB" id="A0A7X0Y6E6"/>
<dbReference type="RefSeq" id="WP_185409832.1">
    <property type="nucleotide sequence ID" value="NZ_JAARRE010000005.1"/>
</dbReference>
<comment type="caution">
    <text evidence="1">The sequence shown here is derived from an EMBL/GenBank/DDBJ whole genome shotgun (WGS) entry which is preliminary data.</text>
</comment>
<evidence type="ECO:0000313" key="1">
    <source>
        <dbReference type="EMBL" id="MBC1937845.1"/>
    </source>
</evidence>
<organism evidence="1 2">
    <name type="scientific">Listeria grandensis</name>
    <dbReference type="NCBI Taxonomy" id="1494963"/>
    <lineage>
        <taxon>Bacteria</taxon>
        <taxon>Bacillati</taxon>
        <taxon>Bacillota</taxon>
        <taxon>Bacilli</taxon>
        <taxon>Bacillales</taxon>
        <taxon>Listeriaceae</taxon>
        <taxon>Listeria</taxon>
    </lineage>
</organism>
<protein>
    <submittedName>
        <fullName evidence="1">Uncharacterized protein</fullName>
    </submittedName>
</protein>
<sequence length="206" mass="23960">MKELWLPFTNTLEFQEHAELMTFTKDETFYFESGIVLIDDGLVSCHVDNDLSLIGADGSLFDAKSLIFKAWEKTFIWYLPAPLLRRMGDKEGVHNLVSWSKQQLPIWRAFILNQESVRSAILSTFIDLFIYKNRAEFHLTLDELHNRIAYYSKEMVYTACSSLSYEKAIYFSRRNNKITFSALALARYIDKKISATYTTSIRAMSD</sequence>
<accession>A0A7X0Y6E6</accession>
<proteinExistence type="predicted"/>
<reference evidence="1 2" key="1">
    <citation type="submission" date="2020-03" db="EMBL/GenBank/DDBJ databases">
        <title>Soil Listeria distribution.</title>
        <authorList>
            <person name="Liao J."/>
            <person name="Wiedmann M."/>
        </authorList>
    </citation>
    <scope>NUCLEOTIDE SEQUENCE [LARGE SCALE GENOMIC DNA]</scope>
    <source>
        <strain evidence="1 2">FSL L7-0741</strain>
    </source>
</reference>
<dbReference type="Proteomes" id="UP000535908">
    <property type="component" value="Unassembled WGS sequence"/>
</dbReference>